<evidence type="ECO:0000259" key="2">
    <source>
        <dbReference type="Pfam" id="PF04471"/>
    </source>
</evidence>
<evidence type="ECO:0000313" key="3">
    <source>
        <dbReference type="EMBL" id="MBS4195795.1"/>
    </source>
</evidence>
<dbReference type="InterPro" id="IPR011335">
    <property type="entry name" value="Restrct_endonuc-II-like"/>
</dbReference>
<dbReference type="GO" id="GO:0003677">
    <property type="term" value="F:DNA binding"/>
    <property type="evidence" value="ECO:0007669"/>
    <property type="project" value="InterPro"/>
</dbReference>
<keyword evidence="1" id="KW-1133">Transmembrane helix</keyword>
<dbReference type="EMBL" id="JAGYPG010000002">
    <property type="protein sequence ID" value="MBS4195795.1"/>
    <property type="molecule type" value="Genomic_DNA"/>
</dbReference>
<dbReference type="SUPFAM" id="SSF52980">
    <property type="entry name" value="Restriction endonuclease-like"/>
    <property type="match status" value="1"/>
</dbReference>
<feature type="domain" description="Restriction endonuclease type IV Mrr" evidence="2">
    <location>
        <begin position="88"/>
        <end position="194"/>
    </location>
</feature>
<keyword evidence="3" id="KW-0378">Hydrolase</keyword>
<organism evidence="3 4">
    <name type="scientific">Lederbergia citri</name>
    <dbReference type="NCBI Taxonomy" id="2833580"/>
    <lineage>
        <taxon>Bacteria</taxon>
        <taxon>Bacillati</taxon>
        <taxon>Bacillota</taxon>
        <taxon>Bacilli</taxon>
        <taxon>Bacillales</taxon>
        <taxon>Bacillaceae</taxon>
        <taxon>Lederbergia</taxon>
    </lineage>
</organism>
<dbReference type="Proteomes" id="UP000681414">
    <property type="component" value="Unassembled WGS sequence"/>
</dbReference>
<protein>
    <submittedName>
        <fullName evidence="3">Restriction endonuclease</fullName>
    </submittedName>
</protein>
<feature type="transmembrane region" description="Helical" evidence="1">
    <location>
        <begin position="27"/>
        <end position="45"/>
    </location>
</feature>
<accession>A0A942TDE6</accession>
<dbReference type="GO" id="GO:0015666">
    <property type="term" value="F:restriction endodeoxyribonuclease activity"/>
    <property type="evidence" value="ECO:0007669"/>
    <property type="project" value="TreeGrafter"/>
</dbReference>
<dbReference type="GO" id="GO:0009307">
    <property type="term" value="P:DNA restriction-modification system"/>
    <property type="evidence" value="ECO:0007669"/>
    <property type="project" value="InterPro"/>
</dbReference>
<evidence type="ECO:0000313" key="4">
    <source>
        <dbReference type="Proteomes" id="UP000681414"/>
    </source>
</evidence>
<dbReference type="InterPro" id="IPR007560">
    <property type="entry name" value="Restrct_endonuc_IV_Mrr"/>
</dbReference>
<sequence length="211" mass="24390">MKQILNMGIIFGGLAWFWLIADNPKWYWFFIILLTGVIIPELLFLPKKKTKSKKVMNKNQLTKSNHSKKGLSKKILSDEELLTANFSDLNGYDFERLVAMYFEDKGYEPVIIGGSGDHKVDIILTDPIEKYKISVQCKHWKTKNVGNDTILRLNSGKRVHKCLDAWCITTSNYTKSAKEAAEGLNIRLYNGLHVQDKIGNWRKEKINRIKR</sequence>
<evidence type="ECO:0000256" key="1">
    <source>
        <dbReference type="SAM" id="Phobius"/>
    </source>
</evidence>
<feature type="transmembrane region" description="Helical" evidence="1">
    <location>
        <begin position="5"/>
        <end position="21"/>
    </location>
</feature>
<keyword evidence="1" id="KW-0472">Membrane</keyword>
<keyword evidence="4" id="KW-1185">Reference proteome</keyword>
<dbReference type="PANTHER" id="PTHR30015">
    <property type="entry name" value="MRR RESTRICTION SYSTEM PROTEIN"/>
    <property type="match status" value="1"/>
</dbReference>
<dbReference type="InterPro" id="IPR011856">
    <property type="entry name" value="tRNA_endonuc-like_dom_sf"/>
</dbReference>
<reference evidence="3 4" key="1">
    <citation type="submission" date="2021-05" db="EMBL/GenBank/DDBJ databases">
        <title>Novel Bacillus species.</title>
        <authorList>
            <person name="Liu G."/>
        </authorList>
    </citation>
    <scope>NUCLEOTIDE SEQUENCE [LARGE SCALE GENOMIC DNA]</scope>
    <source>
        <strain evidence="4">FJAT-49780</strain>
    </source>
</reference>
<dbReference type="PANTHER" id="PTHR30015:SF7">
    <property type="entry name" value="TYPE IV METHYL-DIRECTED RESTRICTION ENZYME ECOKMRR"/>
    <property type="match status" value="1"/>
</dbReference>
<dbReference type="Pfam" id="PF04471">
    <property type="entry name" value="Mrr_cat"/>
    <property type="match status" value="1"/>
</dbReference>
<proteinExistence type="predicted"/>
<keyword evidence="3" id="KW-0540">Nuclease</keyword>
<comment type="caution">
    <text evidence="3">The sequence shown here is derived from an EMBL/GenBank/DDBJ whole genome shotgun (WGS) entry which is preliminary data.</text>
</comment>
<dbReference type="AlphaFoldDB" id="A0A942TDE6"/>
<keyword evidence="3" id="KW-0255">Endonuclease</keyword>
<dbReference type="Gene3D" id="3.40.1350.10">
    <property type="match status" value="1"/>
</dbReference>
<name>A0A942TDE6_9BACI</name>
<dbReference type="RefSeq" id="WP_213124985.1">
    <property type="nucleotide sequence ID" value="NZ_JAGYPG010000002.1"/>
</dbReference>
<dbReference type="InterPro" id="IPR052906">
    <property type="entry name" value="Type_IV_Methyl-Rstrct_Enzyme"/>
</dbReference>
<gene>
    <name evidence="3" type="ORF">KHA97_12070</name>
</gene>
<keyword evidence="1" id="KW-0812">Transmembrane</keyword>